<reference evidence="1 2" key="1">
    <citation type="journal article" date="2015" name="Int. Biodeterior. Biodegradation">
        <title>Physiological and genetic screening methods for the isolation of methyl tert-butyl ether-degrading bacteria for bioremediation purposes.</title>
        <authorList>
            <person name="Guisado I.M."/>
            <person name="Purswani J."/>
            <person name="Gonzalez Lopez J."/>
            <person name="Pozo C."/>
        </authorList>
    </citation>
    <scope>NUCLEOTIDE SEQUENCE [LARGE SCALE GENOMIC DNA]</scope>
    <source>
        <strain evidence="1 2">SH7</strain>
    </source>
</reference>
<dbReference type="GO" id="GO:0015937">
    <property type="term" value="P:coenzyme A biosynthetic process"/>
    <property type="evidence" value="ECO:0007669"/>
    <property type="project" value="InterPro"/>
</dbReference>
<proteinExistence type="predicted"/>
<dbReference type="InterPro" id="IPR043129">
    <property type="entry name" value="ATPase_NBD"/>
</dbReference>
<dbReference type="InterPro" id="IPR004567">
    <property type="entry name" value="Type_II_PanK"/>
</dbReference>
<gene>
    <name evidence="1" type="ORF">UQ64_28670</name>
</gene>
<dbReference type="Proteomes" id="UP000054709">
    <property type="component" value="Unassembled WGS sequence"/>
</dbReference>
<dbReference type="OrthoDB" id="358216at2"/>
<dbReference type="Pfam" id="PF03630">
    <property type="entry name" value="Fumble"/>
    <property type="match status" value="1"/>
</dbReference>
<dbReference type="EMBL" id="LCZJ02000037">
    <property type="protein sequence ID" value="KTD84135.1"/>
    <property type="molecule type" value="Genomic_DNA"/>
</dbReference>
<dbReference type="AlphaFoldDB" id="A0A0W1AS45"/>
<keyword evidence="2" id="KW-1185">Reference proteome</keyword>
<comment type="caution">
    <text evidence="1">The sequence shown here is derived from an EMBL/GenBank/DDBJ whole genome shotgun (WGS) entry which is preliminary data.</text>
</comment>
<dbReference type="Gene3D" id="3.30.420.40">
    <property type="match status" value="1"/>
</dbReference>
<evidence type="ECO:0000313" key="1">
    <source>
        <dbReference type="EMBL" id="KTD84135.1"/>
    </source>
</evidence>
<organism evidence="1 2">
    <name type="scientific">Paenibacillus etheri</name>
    <dbReference type="NCBI Taxonomy" id="1306852"/>
    <lineage>
        <taxon>Bacteria</taxon>
        <taxon>Bacillati</taxon>
        <taxon>Bacillota</taxon>
        <taxon>Bacilli</taxon>
        <taxon>Bacillales</taxon>
        <taxon>Paenibacillaceae</taxon>
        <taxon>Paenibacillus</taxon>
    </lineage>
</organism>
<dbReference type="SUPFAM" id="SSF53067">
    <property type="entry name" value="Actin-like ATPase domain"/>
    <property type="match status" value="1"/>
</dbReference>
<dbReference type="GO" id="GO:0005524">
    <property type="term" value="F:ATP binding"/>
    <property type="evidence" value="ECO:0007669"/>
    <property type="project" value="InterPro"/>
</dbReference>
<name>A0A0W1AS45_9BACL</name>
<accession>A0A0W1AS45</accession>
<evidence type="ECO:0000313" key="2">
    <source>
        <dbReference type="Proteomes" id="UP000054709"/>
    </source>
</evidence>
<sequence length="104" mass="11539">MIRKPLRIVEFEATCRGVQYLLNKFDPKQQEYVITNVGTGTSLHHVGKSKHESIGGSGVGGGTLLGLAHLLRVLGNGGFYFYWRLIDIAEKLRTLLIINPVAFE</sequence>
<protein>
    <submittedName>
        <fullName evidence="1">Uncharacterized protein</fullName>
    </submittedName>
</protein>